<organism evidence="2 3">
    <name type="scientific">Plectus sambesii</name>
    <dbReference type="NCBI Taxonomy" id="2011161"/>
    <lineage>
        <taxon>Eukaryota</taxon>
        <taxon>Metazoa</taxon>
        <taxon>Ecdysozoa</taxon>
        <taxon>Nematoda</taxon>
        <taxon>Chromadorea</taxon>
        <taxon>Plectida</taxon>
        <taxon>Plectina</taxon>
        <taxon>Plectoidea</taxon>
        <taxon>Plectidae</taxon>
        <taxon>Plectus</taxon>
    </lineage>
</organism>
<dbReference type="WBParaSite" id="PSAMB.scaffold1159size35116.g11383.t1">
    <property type="protein sequence ID" value="PSAMB.scaffold1159size35116.g11383.t1"/>
    <property type="gene ID" value="PSAMB.scaffold1159size35116.g11383"/>
</dbReference>
<name>A0A914UQI1_9BILA</name>
<keyword evidence="2" id="KW-1185">Reference proteome</keyword>
<evidence type="ECO:0000313" key="3">
    <source>
        <dbReference type="WBParaSite" id="PSAMB.scaffold1159size35116.g11383.t1"/>
    </source>
</evidence>
<accession>A0A914UQI1</accession>
<protein>
    <submittedName>
        <fullName evidence="3">Uncharacterized protein</fullName>
    </submittedName>
</protein>
<proteinExistence type="predicted"/>
<reference evidence="3" key="1">
    <citation type="submission" date="2022-11" db="UniProtKB">
        <authorList>
            <consortium name="WormBaseParasite"/>
        </authorList>
    </citation>
    <scope>IDENTIFICATION</scope>
</reference>
<feature type="region of interest" description="Disordered" evidence="1">
    <location>
        <begin position="1"/>
        <end position="34"/>
    </location>
</feature>
<feature type="compositionally biased region" description="Pro residues" evidence="1">
    <location>
        <begin position="95"/>
        <end position="104"/>
    </location>
</feature>
<feature type="region of interest" description="Disordered" evidence="1">
    <location>
        <begin position="65"/>
        <end position="131"/>
    </location>
</feature>
<dbReference type="AlphaFoldDB" id="A0A914UQI1"/>
<dbReference type="Proteomes" id="UP000887566">
    <property type="component" value="Unplaced"/>
</dbReference>
<sequence>MPPPPSPPSASRRGCLWEDDGGAVDTGKQGDDHRTIARRVRCSNGAPQTAPPAPDDRLATARLNEISLRSSRGTALGATTRVGTPRRLATRGAPPRAPQPPAPPNWQFRPDRRSTAATRLRRRRRLSETTAERRLTAGFSVLTPPQPSADGDTRLHQSILGVIGEKPLAGALIATAVAPALLLNHEKTALVADRTRAERLSPAVEGRPSEGRFLAPLIGSSGCHYGRSRDAITVDGLCAAT</sequence>
<evidence type="ECO:0000313" key="2">
    <source>
        <dbReference type="Proteomes" id="UP000887566"/>
    </source>
</evidence>
<evidence type="ECO:0000256" key="1">
    <source>
        <dbReference type="SAM" id="MobiDB-lite"/>
    </source>
</evidence>